<feature type="transmembrane region" description="Helical" evidence="8">
    <location>
        <begin position="451"/>
        <end position="475"/>
    </location>
</feature>
<dbReference type="AlphaFoldDB" id="A0A177BA47"/>
<dbReference type="SUPFAM" id="SSF81327">
    <property type="entry name" value="Small-conductance potassium channel"/>
    <property type="match status" value="1"/>
</dbReference>
<proteinExistence type="predicted"/>
<feature type="transmembrane region" description="Helical" evidence="8">
    <location>
        <begin position="349"/>
        <end position="373"/>
    </location>
</feature>
<feature type="domain" description="Calmodulin-binding" evidence="9">
    <location>
        <begin position="606"/>
        <end position="682"/>
    </location>
</feature>
<dbReference type="InterPro" id="IPR036122">
    <property type="entry name" value="CaM-bd_dom_sf"/>
</dbReference>
<evidence type="ECO:0000256" key="1">
    <source>
        <dbReference type="ARBA" id="ARBA00004141"/>
    </source>
</evidence>
<evidence type="ECO:0000313" key="10">
    <source>
        <dbReference type="EMBL" id="OAF70532.1"/>
    </source>
</evidence>
<evidence type="ECO:0000259" key="9">
    <source>
        <dbReference type="SMART" id="SM01053"/>
    </source>
</evidence>
<organism evidence="10 11">
    <name type="scientific">Intoshia linei</name>
    <dbReference type="NCBI Taxonomy" id="1819745"/>
    <lineage>
        <taxon>Eukaryota</taxon>
        <taxon>Metazoa</taxon>
        <taxon>Spiralia</taxon>
        <taxon>Lophotrochozoa</taxon>
        <taxon>Mesozoa</taxon>
        <taxon>Orthonectida</taxon>
        <taxon>Rhopaluridae</taxon>
        <taxon>Intoshia</taxon>
    </lineage>
</organism>
<dbReference type="EMBL" id="LWCA01000136">
    <property type="protein sequence ID" value="OAF70532.1"/>
    <property type="molecule type" value="Genomic_DNA"/>
</dbReference>
<comment type="subcellular location">
    <subcellularLocation>
        <location evidence="1">Membrane</location>
        <topology evidence="1">Multi-pass membrane protein</topology>
    </subcellularLocation>
</comment>
<dbReference type="InterPro" id="IPR036400">
    <property type="entry name" value="Cyt_B5-like_heme/steroid_sf"/>
</dbReference>
<dbReference type="InterPro" id="IPR013099">
    <property type="entry name" value="K_chnl_dom"/>
</dbReference>
<dbReference type="GO" id="GO:0016020">
    <property type="term" value="C:membrane"/>
    <property type="evidence" value="ECO:0007669"/>
    <property type="project" value="UniProtKB-SubCell"/>
</dbReference>
<evidence type="ECO:0000256" key="2">
    <source>
        <dbReference type="ARBA" id="ARBA00022448"/>
    </source>
</evidence>
<dbReference type="Pfam" id="PF13772">
    <property type="entry name" value="AIG2_2"/>
    <property type="match status" value="1"/>
</dbReference>
<dbReference type="Pfam" id="PF03530">
    <property type="entry name" value="SK_channel"/>
    <property type="match status" value="1"/>
</dbReference>
<dbReference type="Proteomes" id="UP000078046">
    <property type="component" value="Unassembled WGS sequence"/>
</dbReference>
<keyword evidence="2" id="KW-0813">Transport</keyword>
<evidence type="ECO:0000256" key="6">
    <source>
        <dbReference type="ARBA" id="ARBA00023136"/>
    </source>
</evidence>
<keyword evidence="3 8" id="KW-0812">Transmembrane</keyword>
<keyword evidence="5" id="KW-0406">Ion transport</keyword>
<protein>
    <submittedName>
        <fullName evidence="10">KCa2.1</fullName>
    </submittedName>
</protein>
<dbReference type="CDD" id="cd06661">
    <property type="entry name" value="GGCT_like"/>
    <property type="match status" value="1"/>
</dbReference>
<dbReference type="PRINTS" id="PR01451">
    <property type="entry name" value="SKCHANNEL"/>
</dbReference>
<keyword evidence="7" id="KW-0407">Ion channel</keyword>
<evidence type="ECO:0000256" key="3">
    <source>
        <dbReference type="ARBA" id="ARBA00022692"/>
    </source>
</evidence>
<reference evidence="10 11" key="1">
    <citation type="submission" date="2016-04" db="EMBL/GenBank/DDBJ databases">
        <title>The genome of Intoshia linei affirms orthonectids as highly simplified spiralians.</title>
        <authorList>
            <person name="Mikhailov K.V."/>
            <person name="Slusarev G.S."/>
            <person name="Nikitin M.A."/>
            <person name="Logacheva M.D."/>
            <person name="Penin A."/>
            <person name="Aleoshin V."/>
            <person name="Panchin Y.V."/>
        </authorList>
    </citation>
    <scope>NUCLEOTIDE SEQUENCE [LARGE SCALE GENOMIC DNA]</scope>
    <source>
        <strain evidence="10">Intl2013</strain>
        <tissue evidence="10">Whole animal</tissue>
    </source>
</reference>
<keyword evidence="11" id="KW-1185">Reference proteome</keyword>
<dbReference type="InterPro" id="IPR004178">
    <property type="entry name" value="CaM-bd_dom"/>
</dbReference>
<evidence type="ECO:0000256" key="5">
    <source>
        <dbReference type="ARBA" id="ARBA00023065"/>
    </source>
</evidence>
<dbReference type="SUPFAM" id="SSF110857">
    <property type="entry name" value="Gamma-glutamyl cyclotransferase-like"/>
    <property type="match status" value="1"/>
</dbReference>
<name>A0A177BA47_9BILA</name>
<dbReference type="SUPFAM" id="SSF81324">
    <property type="entry name" value="Voltage-gated potassium channels"/>
    <property type="match status" value="1"/>
</dbReference>
<dbReference type="Pfam" id="PF02888">
    <property type="entry name" value="CaMBD"/>
    <property type="match status" value="1"/>
</dbReference>
<dbReference type="SMART" id="SM01053">
    <property type="entry name" value="CaMBD"/>
    <property type="match status" value="1"/>
</dbReference>
<dbReference type="InterPro" id="IPR013024">
    <property type="entry name" value="GGCT-like"/>
</dbReference>
<dbReference type="GO" id="GO:0005516">
    <property type="term" value="F:calmodulin binding"/>
    <property type="evidence" value="ECO:0007669"/>
    <property type="project" value="InterPro"/>
</dbReference>
<dbReference type="InterPro" id="IPR036568">
    <property type="entry name" value="GGCT-like_sf"/>
</dbReference>
<dbReference type="PANTHER" id="PTHR10153">
    <property type="entry name" value="SMALL CONDUCTANCE CALCIUM-ACTIVATED POTASSIUM CHANNEL"/>
    <property type="match status" value="1"/>
</dbReference>
<feature type="transmembrane region" description="Helical" evidence="8">
    <location>
        <begin position="495"/>
        <end position="519"/>
    </location>
</feature>
<keyword evidence="6 8" id="KW-0472">Membrane</keyword>
<gene>
    <name evidence="10" type="ORF">A3Q56_01690</name>
</gene>
<comment type="caution">
    <text evidence="10">The sequence shown here is derived from an EMBL/GenBank/DDBJ whole genome shotgun (WGS) entry which is preliminary data.</text>
</comment>
<feature type="transmembrane region" description="Helical" evidence="8">
    <location>
        <begin position="385"/>
        <end position="406"/>
    </location>
</feature>
<dbReference type="Gene3D" id="3.10.490.10">
    <property type="entry name" value="Gamma-glutamyl cyclotransferase-like"/>
    <property type="match status" value="1"/>
</dbReference>
<feature type="transmembrane region" description="Helical" evidence="8">
    <location>
        <begin position="568"/>
        <end position="588"/>
    </location>
</feature>
<dbReference type="GO" id="GO:0016286">
    <property type="term" value="F:small conductance calcium-activated potassium channel activity"/>
    <property type="evidence" value="ECO:0007669"/>
    <property type="project" value="InterPro"/>
</dbReference>
<dbReference type="SUPFAM" id="SSF55856">
    <property type="entry name" value="Cytochrome b5-like heme/steroid binding domain"/>
    <property type="match status" value="1"/>
</dbReference>
<accession>A0A177BA47</accession>
<feature type="transmembrane region" description="Helical" evidence="8">
    <location>
        <begin position="539"/>
        <end position="556"/>
    </location>
</feature>
<evidence type="ECO:0000256" key="4">
    <source>
        <dbReference type="ARBA" id="ARBA00022989"/>
    </source>
</evidence>
<evidence type="ECO:0000256" key="8">
    <source>
        <dbReference type="SAM" id="Phobius"/>
    </source>
</evidence>
<keyword evidence="4 8" id="KW-1133">Transmembrane helix</keyword>
<feature type="transmembrane region" description="Helical" evidence="8">
    <location>
        <begin position="427"/>
        <end position="445"/>
    </location>
</feature>
<evidence type="ECO:0000313" key="11">
    <source>
        <dbReference type="Proteomes" id="UP000078046"/>
    </source>
</evidence>
<dbReference type="Pfam" id="PF07885">
    <property type="entry name" value="Ion_trans_2"/>
    <property type="match status" value="1"/>
</dbReference>
<dbReference type="InterPro" id="IPR015449">
    <property type="entry name" value="K_chnl_Ca-activ_SK"/>
</dbReference>
<dbReference type="OrthoDB" id="73653at2759"/>
<sequence>MSNQDLRKAFKNNYITKTVSSVNNQKSVLFQSFTEPTKKPVLSTKKMKRRRMNTTNESKTMDHDDNLYYKYRNAHIYRRLNKTKIDKIKLHSVNQRMSLADLSLTLLGPKAVPTSKIIINSNRISKINFKRSHYSLGSRHKTIYCAKNSSQYRNMSDSKILYNKRRSKNYNSKRKLLGNIRQTKSSIFGKSLFSISEFAIDIGTSFSKSKTDFALHEKLKCGMGTATSAATNLVKSNESLTSRKTSTGKEVNEYKPCVPVAWSAHLKPAKRNSTIKNVVSESGNVTSDQVQLLSPSIQYSKRSRYKYKNSTFLRNINNKNYKSKRLTQSGFRLGKKKILYEKRKRISDYALAISIVGIIIMIVDTELVLGGIYTRNSKYSLLMKSTISFTTLILLLFIIIFHALEIKIYVIDNGIEDWLIAITRKRVIRILSEIVVCSIHIPPYYSQHNLIFNIFSPYSALDGLLSLIMFFRLLFTDASSRSIGAINRITFNTRFVLKTLMTICPGTIMFSFVISFWLIVSWTFRICECTLSTSSHYNILNSLWLTAITFLSIGYGDVVPETYCGRVVSILTGVMGAGCTALVVAVAARKLELTRAEKHVHNFMMDTQLTKALRNAAADVLRETWFLYKYTKLSAGVSIFKVRHHQRKFLNAIYRLRKIKLDQRKLNDSINTFIDMAKPYTLLRRFDLKAYISVSPEKFKQIQNNVYEIVVALNNQQCQFDYRIETLEKRLDFLRSMSARHRSGKSRSGKRDVIWAFGYGSNMDIESVMHGKHANVIESRPSILNEWKITFNLVGIDHVEPAYACINKGDKSDVVHGVSFCMTLDSMKEMDETESGYVKEMVDLFDYDGNKLRGFVYVLKPGINLSETVLPSKRYINLMIRAAEKSELKSEYIDKLKAEKTYMTPQDVLKKREDVKNPKDYPVLDLNELSKHNGDNDSTVWVSVLGYIFETSSIFKSHKGRDITTRALLQFNAFGLDDNDDKGQPPYPIIKDLSDDEKEYVHQWRDHYLMRDEKSKIVGYLKEFFEQQKSGKTTWTLPKV</sequence>
<evidence type="ECO:0000256" key="7">
    <source>
        <dbReference type="ARBA" id="ARBA00023303"/>
    </source>
</evidence>
<dbReference type="Gene3D" id="1.10.287.70">
    <property type="match status" value="2"/>
</dbReference>